<keyword evidence="1" id="KW-0472">Membrane</keyword>
<reference evidence="3" key="1">
    <citation type="submission" date="2017-08" db="EMBL/GenBank/DDBJ databases">
        <authorList>
            <person name="Varghese N."/>
            <person name="Submissions S."/>
        </authorList>
    </citation>
    <scope>NUCLEOTIDE SEQUENCE [LARGE SCALE GENOMIC DNA]</scope>
    <source>
        <strain evidence="3">USBA17B2</strain>
    </source>
</reference>
<protein>
    <submittedName>
        <fullName evidence="2">Uncharacterized protein</fullName>
    </submittedName>
</protein>
<evidence type="ECO:0000256" key="1">
    <source>
        <dbReference type="SAM" id="Phobius"/>
    </source>
</evidence>
<dbReference type="AlphaFoldDB" id="A0A285VF75"/>
<accession>A0A285VF75</accession>
<keyword evidence="1" id="KW-1133">Transmembrane helix</keyword>
<gene>
    <name evidence="2" type="ORF">SAMN05421879_101789</name>
</gene>
<sequence>MNEIQEQGTTRRRAGIFADPGRIAPSVHKDWRDDFIVELRLLGVPGDRIGDALVTVESHVVESGQGAREAFGEPRPYARDVAENELADGPAWSVSALTVVGNVVGLVGMLAAVRAFTGWLAGERVAVTVGDLLVLGLVLLLLAAVLRWAPAAVRMLVEHRWAFALGAPVVLIGSFVAALLLFRQTWFEVGVLPVAVLAVVLSAVGAVATWADAPPEGDEILAPGQRPAPTGAARWGTALLLPILTLLLLGLTWVLHALS</sequence>
<evidence type="ECO:0000313" key="3">
    <source>
        <dbReference type="Proteomes" id="UP000219688"/>
    </source>
</evidence>
<feature type="transmembrane region" description="Helical" evidence="1">
    <location>
        <begin position="125"/>
        <end position="149"/>
    </location>
</feature>
<feature type="transmembrane region" description="Helical" evidence="1">
    <location>
        <begin position="161"/>
        <end position="182"/>
    </location>
</feature>
<dbReference type="Proteomes" id="UP000219688">
    <property type="component" value="Unassembled WGS sequence"/>
</dbReference>
<feature type="transmembrane region" description="Helical" evidence="1">
    <location>
        <begin position="231"/>
        <end position="255"/>
    </location>
</feature>
<dbReference type="EMBL" id="OBQK01000001">
    <property type="protein sequence ID" value="SOC52719.1"/>
    <property type="molecule type" value="Genomic_DNA"/>
</dbReference>
<feature type="transmembrane region" description="Helical" evidence="1">
    <location>
        <begin position="91"/>
        <end position="113"/>
    </location>
</feature>
<name>A0A285VF75_9MICO</name>
<dbReference type="RefSeq" id="WP_097186918.1">
    <property type="nucleotide sequence ID" value="NZ_OBQK01000001.1"/>
</dbReference>
<organism evidence="2 3">
    <name type="scientific">Ornithinimicrobium cerasi</name>
    <dbReference type="NCBI Taxonomy" id="2248773"/>
    <lineage>
        <taxon>Bacteria</taxon>
        <taxon>Bacillati</taxon>
        <taxon>Actinomycetota</taxon>
        <taxon>Actinomycetes</taxon>
        <taxon>Micrococcales</taxon>
        <taxon>Ornithinimicrobiaceae</taxon>
        <taxon>Ornithinimicrobium</taxon>
    </lineage>
</organism>
<evidence type="ECO:0000313" key="2">
    <source>
        <dbReference type="EMBL" id="SOC52719.1"/>
    </source>
</evidence>
<keyword evidence="3" id="KW-1185">Reference proteome</keyword>
<proteinExistence type="predicted"/>
<feature type="transmembrane region" description="Helical" evidence="1">
    <location>
        <begin position="189"/>
        <end position="211"/>
    </location>
</feature>
<keyword evidence="1" id="KW-0812">Transmembrane</keyword>